<dbReference type="InterPro" id="IPR035996">
    <property type="entry name" value="4pyrrol_Methylase_sf"/>
</dbReference>
<gene>
    <name evidence="9" type="primary">cobA</name>
    <name evidence="9" type="ORF">H8730_01005</name>
</gene>
<protein>
    <recommendedName>
        <fullName evidence="1">uroporphyrinogen-III C-methyltransferase</fullName>
        <ecNumber evidence="1">2.1.1.107</ecNumber>
    </recommendedName>
</protein>
<evidence type="ECO:0000256" key="6">
    <source>
        <dbReference type="RuleBase" id="RU003960"/>
    </source>
</evidence>
<dbReference type="PROSITE" id="PS00840">
    <property type="entry name" value="SUMT_2"/>
    <property type="match status" value="1"/>
</dbReference>
<sequence length="499" mass="54364">MTKTGKVYLVGAGPGDVGLLTTKGREMLQKAQVVVYDRLVSRDILELIPEEAIRIDVGKYAGRHPVPQERINEILREQALAGRQVVRLKGGDCFLFGRGGEELELLWESGVPFEVVPGIPSALAAPAYGGIPVTHRDFCSSVHIITGHKKEDGELSLDYDALIRLQGTLIFMMSVASGAEIAKGLMTHGMAVSMPCAVVENGTRSEQRTFVTTLQHLEGIIQKERIQSPALIVVGPVCTLAEKFDWFSKLPLKGARLLVTRPKEKEGTLVGRLRELGAHVTSLPAIATKPVPFPIPDLSQYGVLVFTSGAGVNSFFQALWREGLDARKMAGLKIAVVGKETEKQLATYGLRADFVPTVFCAETLAGEMLESGFLEKGIRVLLIQAKIASEEVFQRLSARGIQTDRLTVYETQYVQQEGIDPGEYDFGIFTSASSVEGYARALGEKAEVEALAAVCIGEKTAAAARELGMPVYVAKEATIQSLIETVWEQYRDKKKENEG</sequence>
<accession>A0A926DQC7</accession>
<dbReference type="PANTHER" id="PTHR45790:SF3">
    <property type="entry name" value="S-ADENOSYL-L-METHIONINE-DEPENDENT UROPORPHYRINOGEN III METHYLTRANSFERASE, CHLOROPLASTIC"/>
    <property type="match status" value="1"/>
</dbReference>
<dbReference type="PANTHER" id="PTHR45790">
    <property type="entry name" value="SIROHEME SYNTHASE-RELATED"/>
    <property type="match status" value="1"/>
</dbReference>
<dbReference type="InterPro" id="IPR000878">
    <property type="entry name" value="4pyrrol_Mease"/>
</dbReference>
<dbReference type="FunFam" id="3.30.950.10:FF:000001">
    <property type="entry name" value="Siroheme synthase"/>
    <property type="match status" value="1"/>
</dbReference>
<dbReference type="CDD" id="cd11642">
    <property type="entry name" value="SUMT"/>
    <property type="match status" value="1"/>
</dbReference>
<evidence type="ECO:0000256" key="4">
    <source>
        <dbReference type="ARBA" id="ARBA00022691"/>
    </source>
</evidence>
<organism evidence="9 10">
    <name type="scientific">Bianquea renquensis</name>
    <dbReference type="NCBI Taxonomy" id="2763661"/>
    <lineage>
        <taxon>Bacteria</taxon>
        <taxon>Bacillati</taxon>
        <taxon>Bacillota</taxon>
        <taxon>Clostridia</taxon>
        <taxon>Eubacteriales</taxon>
        <taxon>Bianqueaceae</taxon>
        <taxon>Bianquea</taxon>
    </lineage>
</organism>
<dbReference type="GO" id="GO:0004851">
    <property type="term" value="F:uroporphyrin-III C-methyltransferase activity"/>
    <property type="evidence" value="ECO:0007669"/>
    <property type="project" value="UniProtKB-EC"/>
</dbReference>
<dbReference type="NCBIfam" id="NF004790">
    <property type="entry name" value="PRK06136.1"/>
    <property type="match status" value="1"/>
</dbReference>
<dbReference type="InterPro" id="IPR036108">
    <property type="entry name" value="4pyrrol_syn_uPrphyn_synt_sf"/>
</dbReference>
<evidence type="ECO:0000259" key="8">
    <source>
        <dbReference type="Pfam" id="PF02602"/>
    </source>
</evidence>
<evidence type="ECO:0000256" key="2">
    <source>
        <dbReference type="ARBA" id="ARBA00022603"/>
    </source>
</evidence>
<dbReference type="Pfam" id="PF02602">
    <property type="entry name" value="HEM4"/>
    <property type="match status" value="1"/>
</dbReference>
<dbReference type="RefSeq" id="WP_177717598.1">
    <property type="nucleotide sequence ID" value="NZ_JACRSQ010000001.1"/>
</dbReference>
<evidence type="ECO:0000313" key="9">
    <source>
        <dbReference type="EMBL" id="MBC8542128.1"/>
    </source>
</evidence>
<dbReference type="Proteomes" id="UP000657006">
    <property type="component" value="Unassembled WGS sequence"/>
</dbReference>
<dbReference type="InterPro" id="IPR003754">
    <property type="entry name" value="4pyrrol_synth_uPrphyn_synth"/>
</dbReference>
<dbReference type="NCBIfam" id="TIGR01469">
    <property type="entry name" value="cobA_cysG_Cterm"/>
    <property type="match status" value="1"/>
</dbReference>
<evidence type="ECO:0000256" key="3">
    <source>
        <dbReference type="ARBA" id="ARBA00022679"/>
    </source>
</evidence>
<reference evidence="9" key="1">
    <citation type="submission" date="2020-08" db="EMBL/GenBank/DDBJ databases">
        <title>Genome public.</title>
        <authorList>
            <person name="Liu C."/>
            <person name="Sun Q."/>
        </authorList>
    </citation>
    <scope>NUCLEOTIDE SEQUENCE</scope>
    <source>
        <strain evidence="9">NSJ-32</strain>
    </source>
</reference>
<feature type="domain" description="Tetrapyrrole methylase" evidence="7">
    <location>
        <begin position="6"/>
        <end position="217"/>
    </location>
</feature>
<evidence type="ECO:0000256" key="5">
    <source>
        <dbReference type="ARBA" id="ARBA00023244"/>
    </source>
</evidence>
<keyword evidence="3 6" id="KW-0808">Transferase</keyword>
<evidence type="ECO:0000313" key="10">
    <source>
        <dbReference type="Proteomes" id="UP000657006"/>
    </source>
</evidence>
<dbReference type="GO" id="GO:0032259">
    <property type="term" value="P:methylation"/>
    <property type="evidence" value="ECO:0007669"/>
    <property type="project" value="UniProtKB-KW"/>
</dbReference>
<dbReference type="Pfam" id="PF00590">
    <property type="entry name" value="TP_methylase"/>
    <property type="match status" value="1"/>
</dbReference>
<dbReference type="Gene3D" id="3.40.50.10090">
    <property type="match status" value="2"/>
</dbReference>
<dbReference type="SUPFAM" id="SSF69618">
    <property type="entry name" value="HemD-like"/>
    <property type="match status" value="1"/>
</dbReference>
<keyword evidence="2 6" id="KW-0489">Methyltransferase</keyword>
<dbReference type="EC" id="2.1.1.107" evidence="1"/>
<dbReference type="InterPro" id="IPR003043">
    <property type="entry name" value="Uropor_MeTrfase_CS"/>
</dbReference>
<dbReference type="GO" id="GO:0019354">
    <property type="term" value="P:siroheme biosynthetic process"/>
    <property type="evidence" value="ECO:0007669"/>
    <property type="project" value="InterPro"/>
</dbReference>
<dbReference type="CDD" id="cd06578">
    <property type="entry name" value="HemD"/>
    <property type="match status" value="1"/>
</dbReference>
<dbReference type="InterPro" id="IPR014776">
    <property type="entry name" value="4pyrrole_Mease_sub2"/>
</dbReference>
<proteinExistence type="inferred from homology"/>
<dbReference type="EMBL" id="JACRSQ010000001">
    <property type="protein sequence ID" value="MBC8542128.1"/>
    <property type="molecule type" value="Genomic_DNA"/>
</dbReference>
<keyword evidence="4" id="KW-0949">S-adenosyl-L-methionine</keyword>
<dbReference type="AlphaFoldDB" id="A0A926DQC7"/>
<dbReference type="InterPro" id="IPR006366">
    <property type="entry name" value="CobA/CysG_C"/>
</dbReference>
<dbReference type="GO" id="GO:0004852">
    <property type="term" value="F:uroporphyrinogen-III synthase activity"/>
    <property type="evidence" value="ECO:0007669"/>
    <property type="project" value="InterPro"/>
</dbReference>
<dbReference type="SUPFAM" id="SSF53790">
    <property type="entry name" value="Tetrapyrrole methylase"/>
    <property type="match status" value="1"/>
</dbReference>
<keyword evidence="10" id="KW-1185">Reference proteome</keyword>
<dbReference type="Gene3D" id="3.30.950.10">
    <property type="entry name" value="Methyltransferase, Cobalt-precorrin-4 Transmethylase, Domain 2"/>
    <property type="match status" value="1"/>
</dbReference>
<dbReference type="FunFam" id="3.40.1010.10:FF:000001">
    <property type="entry name" value="Siroheme synthase"/>
    <property type="match status" value="1"/>
</dbReference>
<evidence type="ECO:0000259" key="7">
    <source>
        <dbReference type="Pfam" id="PF00590"/>
    </source>
</evidence>
<dbReference type="Gene3D" id="3.40.1010.10">
    <property type="entry name" value="Cobalt-precorrin-4 Transmethylase, Domain 1"/>
    <property type="match status" value="1"/>
</dbReference>
<comment type="similarity">
    <text evidence="6">Belongs to the precorrin methyltransferase family.</text>
</comment>
<dbReference type="InterPro" id="IPR014777">
    <property type="entry name" value="4pyrrole_Mease_sub1"/>
</dbReference>
<keyword evidence="5" id="KW-0627">Porphyrin biosynthesis</keyword>
<comment type="caution">
    <text evidence="9">The sequence shown here is derived from an EMBL/GenBank/DDBJ whole genome shotgun (WGS) entry which is preliminary data.</text>
</comment>
<name>A0A926DQC7_9FIRM</name>
<dbReference type="InterPro" id="IPR050161">
    <property type="entry name" value="Siro_Cobalamin_biosynth"/>
</dbReference>
<evidence type="ECO:0000256" key="1">
    <source>
        <dbReference type="ARBA" id="ARBA00012162"/>
    </source>
</evidence>
<feature type="domain" description="Tetrapyrrole biosynthesis uroporphyrinogen III synthase" evidence="8">
    <location>
        <begin position="269"/>
        <end position="484"/>
    </location>
</feature>